<evidence type="ECO:0000313" key="1">
    <source>
        <dbReference type="EMBL" id="CAB4801898.1"/>
    </source>
</evidence>
<dbReference type="EMBL" id="CAFAAG010000136">
    <property type="protein sequence ID" value="CAB4801898.1"/>
    <property type="molecule type" value="Genomic_DNA"/>
</dbReference>
<proteinExistence type="predicted"/>
<organism evidence="1">
    <name type="scientific">freshwater metagenome</name>
    <dbReference type="NCBI Taxonomy" id="449393"/>
    <lineage>
        <taxon>unclassified sequences</taxon>
        <taxon>metagenomes</taxon>
        <taxon>ecological metagenomes</taxon>
    </lineage>
</organism>
<dbReference type="AlphaFoldDB" id="A0A6J6Y329"/>
<gene>
    <name evidence="1" type="ORF">UFOPK2975_01297</name>
</gene>
<accession>A0A6J6Y329</accession>
<dbReference type="SUPFAM" id="SSF54593">
    <property type="entry name" value="Glyoxalase/Bleomycin resistance protein/Dihydroxybiphenyl dioxygenase"/>
    <property type="match status" value="1"/>
</dbReference>
<name>A0A6J6Y329_9ZZZZ</name>
<protein>
    <submittedName>
        <fullName evidence="1">Unannotated protein</fullName>
    </submittedName>
</protein>
<sequence>MPLSDQARISELVVGGGAQNWALIGISFDESNCAALGDVALRLDTSLEPGLHSWVLHGADVSASNIDGVATSHAIGVSQIVASVQPDFDLGVTGVDHVVINTPDLMRTSDALTAATGAPLKRVRDAGNNVQQGFHRLGSVVVEIVTSPTMPQGVASLWGFVLNVKDIYAVANHVGPDVLSIPKPAVQAGKLIATFRSSVGLGVPVALMGQDTN</sequence>
<dbReference type="InterPro" id="IPR029068">
    <property type="entry name" value="Glyas_Bleomycin-R_OHBP_Dase"/>
</dbReference>
<reference evidence="1" key="1">
    <citation type="submission" date="2020-05" db="EMBL/GenBank/DDBJ databases">
        <authorList>
            <person name="Chiriac C."/>
            <person name="Salcher M."/>
            <person name="Ghai R."/>
            <person name="Kavagutti S V."/>
        </authorList>
    </citation>
    <scope>NUCLEOTIDE SEQUENCE</scope>
</reference>